<dbReference type="Proteomes" id="UP000095280">
    <property type="component" value="Unplaced"/>
</dbReference>
<reference evidence="2" key="1">
    <citation type="submission" date="2016-11" db="UniProtKB">
        <authorList>
            <consortium name="WormBaseParasite"/>
        </authorList>
    </citation>
    <scope>IDENTIFICATION</scope>
</reference>
<protein>
    <submittedName>
        <fullName evidence="2">GMC_OxRdtase_N domain-containing protein</fullName>
    </submittedName>
</protein>
<evidence type="ECO:0000313" key="2">
    <source>
        <dbReference type="WBParaSite" id="maker-unitig_38199-snap-gene-0.1-mRNA-1"/>
    </source>
</evidence>
<sequence length="304" mass="33467">PARIPRVGARAAGSKLSTLQSSTELAAVKRLPDKCERQLRRRSGWPPDAVGANGRPYLELYTARLLGAEAILFCLLRGQTAAVPERPRRPTIPSRWTCAAKAVHIGRGHGGRACRKGYYRRSAMEAAVLHWTAAGDDPRSPRRATFDVPLCRTAVNLHRLDEQWPRVACYQDPSLFVAAGSGCRPALAGALPIKCLDIRTVLANYSGVHPAKGLQPRELNDGSPIWKVNRFSTYSSRFTSPATRFGQFFQDQKYERQLACLAENDSSTPGQLAVQCITYLFTASNSRPVTGHHVFTVLITDLLC</sequence>
<dbReference type="AlphaFoldDB" id="A0A1I8FKU9"/>
<organism evidence="1 2">
    <name type="scientific">Macrostomum lignano</name>
    <dbReference type="NCBI Taxonomy" id="282301"/>
    <lineage>
        <taxon>Eukaryota</taxon>
        <taxon>Metazoa</taxon>
        <taxon>Spiralia</taxon>
        <taxon>Lophotrochozoa</taxon>
        <taxon>Platyhelminthes</taxon>
        <taxon>Rhabditophora</taxon>
        <taxon>Macrostomorpha</taxon>
        <taxon>Macrostomida</taxon>
        <taxon>Macrostomidae</taxon>
        <taxon>Macrostomum</taxon>
    </lineage>
</organism>
<keyword evidence="1" id="KW-1185">Reference proteome</keyword>
<name>A0A1I8FKU9_9PLAT</name>
<accession>A0A1I8FKU9</accession>
<evidence type="ECO:0000313" key="1">
    <source>
        <dbReference type="Proteomes" id="UP000095280"/>
    </source>
</evidence>
<dbReference type="WBParaSite" id="maker-unitig_38199-snap-gene-0.1-mRNA-1">
    <property type="protein sequence ID" value="maker-unitig_38199-snap-gene-0.1-mRNA-1"/>
    <property type="gene ID" value="maker-unitig_38199-snap-gene-0.1"/>
</dbReference>
<proteinExistence type="predicted"/>